<proteinExistence type="predicted"/>
<protein>
    <recommendedName>
        <fullName evidence="2">CBS domain-containing protein</fullName>
    </recommendedName>
</protein>
<evidence type="ECO:0000313" key="1">
    <source>
        <dbReference type="EMBL" id="SVC11119.1"/>
    </source>
</evidence>
<sequence>MPNIDESLTTKSWEKAILPDKATLQQAIRKLDETAFQIVIVAAPDRTLLG</sequence>
<name>A0A382JHD6_9ZZZZ</name>
<feature type="non-terminal residue" evidence="1">
    <location>
        <position position="50"/>
    </location>
</feature>
<organism evidence="1">
    <name type="scientific">marine metagenome</name>
    <dbReference type="NCBI Taxonomy" id="408172"/>
    <lineage>
        <taxon>unclassified sequences</taxon>
        <taxon>metagenomes</taxon>
        <taxon>ecological metagenomes</taxon>
    </lineage>
</organism>
<accession>A0A382JHD6</accession>
<reference evidence="1" key="1">
    <citation type="submission" date="2018-05" db="EMBL/GenBank/DDBJ databases">
        <authorList>
            <person name="Lanie J.A."/>
            <person name="Ng W.-L."/>
            <person name="Kazmierczak K.M."/>
            <person name="Andrzejewski T.M."/>
            <person name="Davidsen T.M."/>
            <person name="Wayne K.J."/>
            <person name="Tettelin H."/>
            <person name="Glass J.I."/>
            <person name="Rusch D."/>
            <person name="Podicherti R."/>
            <person name="Tsui H.-C.T."/>
            <person name="Winkler M.E."/>
        </authorList>
    </citation>
    <scope>NUCLEOTIDE SEQUENCE</scope>
</reference>
<dbReference type="AlphaFoldDB" id="A0A382JHD6"/>
<gene>
    <name evidence="1" type="ORF">METZ01_LOCUS263973</name>
</gene>
<evidence type="ECO:0008006" key="2">
    <source>
        <dbReference type="Google" id="ProtNLM"/>
    </source>
</evidence>
<dbReference type="EMBL" id="UINC01074178">
    <property type="protein sequence ID" value="SVC11119.1"/>
    <property type="molecule type" value="Genomic_DNA"/>
</dbReference>